<evidence type="ECO:0000313" key="1">
    <source>
        <dbReference type="WBParaSite" id="SSLN_0001097801-mRNA-1"/>
    </source>
</evidence>
<organism evidence="1">
    <name type="scientific">Schistocephalus solidus</name>
    <name type="common">Tapeworm</name>
    <dbReference type="NCBI Taxonomy" id="70667"/>
    <lineage>
        <taxon>Eukaryota</taxon>
        <taxon>Metazoa</taxon>
        <taxon>Spiralia</taxon>
        <taxon>Lophotrochozoa</taxon>
        <taxon>Platyhelminthes</taxon>
        <taxon>Cestoda</taxon>
        <taxon>Eucestoda</taxon>
        <taxon>Diphyllobothriidea</taxon>
        <taxon>Diphyllobothriidae</taxon>
        <taxon>Schistocephalus</taxon>
    </lineage>
</organism>
<dbReference type="Gene3D" id="3.30.420.10">
    <property type="entry name" value="Ribonuclease H-like superfamily/Ribonuclease H"/>
    <property type="match status" value="1"/>
</dbReference>
<dbReference type="GO" id="GO:0003676">
    <property type="term" value="F:nucleic acid binding"/>
    <property type="evidence" value="ECO:0007669"/>
    <property type="project" value="InterPro"/>
</dbReference>
<accession>A0A183T269</accession>
<dbReference type="WBParaSite" id="SSLN_0001097801-mRNA-1">
    <property type="protein sequence ID" value="SSLN_0001097801-mRNA-1"/>
    <property type="gene ID" value="SSLN_0001097801"/>
</dbReference>
<sequence length="197" mass="22578">MVRNKAQHHNKSPLGNFPSHDARFFYVHLDVVSPLSQSSGYPHLITCVDQYTHWADAIHFLEREGLNHREDLRQRWVTIFGFPSTVPSLSLISSKLCSISLAARAFERRYACAFPPRVKDCPACRRRPRKLVRQPVPYNPRHSRCTEVRCVLKRSQNSFWVQPSDCQGRSSPKPLLVPKRPSTFFAGLICSLSPVQP</sequence>
<dbReference type="AlphaFoldDB" id="A0A183T269"/>
<dbReference type="InterPro" id="IPR036397">
    <property type="entry name" value="RNaseH_sf"/>
</dbReference>
<name>A0A183T269_SCHSO</name>
<protein>
    <submittedName>
        <fullName evidence="1">Integrase catalytic domain-containing protein</fullName>
    </submittedName>
</protein>
<proteinExistence type="predicted"/>
<reference evidence="1" key="1">
    <citation type="submission" date="2016-06" db="UniProtKB">
        <authorList>
            <consortium name="WormBaseParasite"/>
        </authorList>
    </citation>
    <scope>IDENTIFICATION</scope>
</reference>